<evidence type="ECO:0000256" key="3">
    <source>
        <dbReference type="ARBA" id="ARBA00048782"/>
    </source>
</evidence>
<accession>A0A7M1XM56</accession>
<comment type="catalytic activity">
    <reaction evidence="3 4">
        <text>[thioredoxin]-disulfide + L-methionine + H2O = L-methionine (S)-S-oxide + [thioredoxin]-dithiol</text>
        <dbReference type="Rhea" id="RHEA:19993"/>
        <dbReference type="Rhea" id="RHEA-COMP:10698"/>
        <dbReference type="Rhea" id="RHEA-COMP:10700"/>
        <dbReference type="ChEBI" id="CHEBI:15377"/>
        <dbReference type="ChEBI" id="CHEBI:29950"/>
        <dbReference type="ChEBI" id="CHEBI:50058"/>
        <dbReference type="ChEBI" id="CHEBI:57844"/>
        <dbReference type="ChEBI" id="CHEBI:58772"/>
        <dbReference type="EC" id="1.8.4.11"/>
    </reaction>
</comment>
<evidence type="ECO:0000256" key="2">
    <source>
        <dbReference type="ARBA" id="ARBA00047806"/>
    </source>
</evidence>
<protein>
    <recommendedName>
        <fullName evidence="4">Peptide methionine sulfoxide reductase MsrA</fullName>
        <shortName evidence="4">Protein-methionine-S-oxide reductase</shortName>
        <ecNumber evidence="4">1.8.4.11</ecNumber>
    </recommendedName>
    <alternativeName>
        <fullName evidence="4">Peptide-methionine (S)-S-oxide reductase</fullName>
        <shortName evidence="4">Peptide Met(O) reductase</shortName>
    </alternativeName>
</protein>
<dbReference type="InterPro" id="IPR050162">
    <property type="entry name" value="MsrA_MetSO_reductase"/>
</dbReference>
<feature type="domain" description="Peptide methionine sulphoxide reductase MsrA" evidence="5">
    <location>
        <begin position="3"/>
        <end position="154"/>
    </location>
</feature>
<evidence type="ECO:0000256" key="1">
    <source>
        <dbReference type="ARBA" id="ARBA00023002"/>
    </source>
</evidence>
<proteinExistence type="inferred from homology"/>
<dbReference type="GO" id="GO:0008113">
    <property type="term" value="F:peptide-methionine (S)-S-oxide reductase activity"/>
    <property type="evidence" value="ECO:0007669"/>
    <property type="project" value="UniProtKB-UniRule"/>
</dbReference>
<dbReference type="GO" id="GO:0005737">
    <property type="term" value="C:cytoplasm"/>
    <property type="evidence" value="ECO:0007669"/>
    <property type="project" value="TreeGrafter"/>
</dbReference>
<dbReference type="InterPro" id="IPR002569">
    <property type="entry name" value="Met_Sox_Rdtase_MsrA_dom"/>
</dbReference>
<dbReference type="Proteomes" id="UP000593591">
    <property type="component" value="Chromosome"/>
</dbReference>
<dbReference type="PANTHER" id="PTHR42799">
    <property type="entry name" value="MITOCHONDRIAL PEPTIDE METHIONINE SULFOXIDE REDUCTASE"/>
    <property type="match status" value="1"/>
</dbReference>
<gene>
    <name evidence="4 6" type="primary">msrA</name>
    <name evidence="6" type="ORF">DYE49_01580</name>
</gene>
<keyword evidence="1 4" id="KW-0560">Oxidoreductase</keyword>
<dbReference type="Gene3D" id="3.30.1060.10">
    <property type="entry name" value="Peptide methionine sulphoxide reductase MsrA"/>
    <property type="match status" value="1"/>
</dbReference>
<dbReference type="Pfam" id="PF01625">
    <property type="entry name" value="PMSR"/>
    <property type="match status" value="1"/>
</dbReference>
<evidence type="ECO:0000256" key="4">
    <source>
        <dbReference type="HAMAP-Rule" id="MF_01401"/>
    </source>
</evidence>
<dbReference type="SUPFAM" id="SSF55068">
    <property type="entry name" value="Peptide methionine sulfoxide reductase"/>
    <property type="match status" value="1"/>
</dbReference>
<dbReference type="EC" id="1.8.4.11" evidence="4"/>
<comment type="catalytic activity">
    <reaction evidence="2 4">
        <text>L-methionyl-[protein] + [thioredoxin]-disulfide + H2O = L-methionyl-(S)-S-oxide-[protein] + [thioredoxin]-dithiol</text>
        <dbReference type="Rhea" id="RHEA:14217"/>
        <dbReference type="Rhea" id="RHEA-COMP:10698"/>
        <dbReference type="Rhea" id="RHEA-COMP:10700"/>
        <dbReference type="Rhea" id="RHEA-COMP:12313"/>
        <dbReference type="Rhea" id="RHEA-COMP:12315"/>
        <dbReference type="ChEBI" id="CHEBI:15377"/>
        <dbReference type="ChEBI" id="CHEBI:16044"/>
        <dbReference type="ChEBI" id="CHEBI:29950"/>
        <dbReference type="ChEBI" id="CHEBI:44120"/>
        <dbReference type="ChEBI" id="CHEBI:50058"/>
        <dbReference type="EC" id="1.8.4.11"/>
    </reaction>
</comment>
<name>A0A7M1XM56_9SPIR</name>
<sequence>MKTIYLAAGCFWGSQAFYDRMTGVVSTEVGYANGNTANPRYEDLKHGQATHAETVKITYDEHLISLEKLLDYYMIIVDPYSVNRQGEDVGIQYRTGIFYDDDEDEDYLKEYLNRREKELNQGKFAIILEPLKNFYPAEEYHQKYLAKNPHGYCHVDLNLVKKEDRKA</sequence>
<dbReference type="NCBIfam" id="TIGR00401">
    <property type="entry name" value="msrA"/>
    <property type="match status" value="1"/>
</dbReference>
<dbReference type="GO" id="GO:0034599">
    <property type="term" value="P:cellular response to oxidative stress"/>
    <property type="evidence" value="ECO:0007669"/>
    <property type="project" value="TreeGrafter"/>
</dbReference>
<evidence type="ECO:0000313" key="7">
    <source>
        <dbReference type="Proteomes" id="UP000593591"/>
    </source>
</evidence>
<feature type="active site" evidence="4">
    <location>
        <position position="10"/>
    </location>
</feature>
<dbReference type="InterPro" id="IPR036509">
    <property type="entry name" value="Met_Sox_Rdtase_MsrA_sf"/>
</dbReference>
<dbReference type="EMBL" id="CP031517">
    <property type="protein sequence ID" value="QOS39212.1"/>
    <property type="molecule type" value="Genomic_DNA"/>
</dbReference>
<organism evidence="6 7">
    <name type="scientific">Treponema rectale</name>
    <dbReference type="NCBI Taxonomy" id="744512"/>
    <lineage>
        <taxon>Bacteria</taxon>
        <taxon>Pseudomonadati</taxon>
        <taxon>Spirochaetota</taxon>
        <taxon>Spirochaetia</taxon>
        <taxon>Spirochaetales</taxon>
        <taxon>Treponemataceae</taxon>
        <taxon>Treponema</taxon>
    </lineage>
</organism>
<evidence type="ECO:0000313" key="6">
    <source>
        <dbReference type="EMBL" id="QOS39212.1"/>
    </source>
</evidence>
<dbReference type="AlphaFoldDB" id="A0A7M1XM56"/>
<comment type="function">
    <text evidence="4">Has an important function as a repair enzyme for proteins that have been inactivated by oxidation. Catalyzes the reversible oxidation-reduction of methionine sulfoxide in proteins to methionine.</text>
</comment>
<dbReference type="KEGG" id="trc:DYE49_01580"/>
<evidence type="ECO:0000259" key="5">
    <source>
        <dbReference type="Pfam" id="PF01625"/>
    </source>
</evidence>
<dbReference type="PANTHER" id="PTHR42799:SF2">
    <property type="entry name" value="MITOCHONDRIAL PEPTIDE METHIONINE SULFOXIDE REDUCTASE"/>
    <property type="match status" value="1"/>
</dbReference>
<comment type="similarity">
    <text evidence="4">Belongs to the MsrA Met sulfoxide reductase family.</text>
</comment>
<dbReference type="HAMAP" id="MF_01401">
    <property type="entry name" value="MsrA"/>
    <property type="match status" value="1"/>
</dbReference>
<reference evidence="6 7" key="1">
    <citation type="submission" date="2018-08" db="EMBL/GenBank/DDBJ databases">
        <title>The first complete genome of Treponema rectale (CHPAT), a commensal spirochete of the bovine rectum.</title>
        <authorList>
            <person name="Staton G.J."/>
            <person name="Clegg S.R."/>
            <person name="Carter S.D."/>
            <person name="Radford A.D."/>
            <person name="Darby A."/>
            <person name="Hall N."/>
            <person name="Birtles R.J."/>
            <person name="Evans N.J."/>
        </authorList>
    </citation>
    <scope>NUCLEOTIDE SEQUENCE [LARGE SCALE GENOMIC DNA]</scope>
    <source>
        <strain evidence="6 7">CHPA</strain>
    </source>
</reference>